<comment type="caution">
    <text evidence="2">The sequence shown here is derived from an EMBL/GenBank/DDBJ whole genome shotgun (WGS) entry which is preliminary data.</text>
</comment>
<feature type="compositionally biased region" description="Low complexity" evidence="1">
    <location>
        <begin position="225"/>
        <end position="239"/>
    </location>
</feature>
<dbReference type="Proteomes" id="UP000324222">
    <property type="component" value="Unassembled WGS sequence"/>
</dbReference>
<name>A0A5B7FW39_PORTR</name>
<protein>
    <submittedName>
        <fullName evidence="2">Uncharacterized protein</fullName>
    </submittedName>
</protein>
<keyword evidence="3" id="KW-1185">Reference proteome</keyword>
<gene>
    <name evidence="2" type="ORF">E2C01_044616</name>
</gene>
<accession>A0A5B7FW39</accession>
<feature type="region of interest" description="Disordered" evidence="1">
    <location>
        <begin position="175"/>
        <end position="241"/>
    </location>
</feature>
<evidence type="ECO:0000313" key="2">
    <source>
        <dbReference type="EMBL" id="MPC50782.1"/>
    </source>
</evidence>
<feature type="region of interest" description="Disordered" evidence="1">
    <location>
        <begin position="1"/>
        <end position="62"/>
    </location>
</feature>
<dbReference type="EMBL" id="VSRR010009735">
    <property type="protein sequence ID" value="MPC50782.1"/>
    <property type="molecule type" value="Genomic_DNA"/>
</dbReference>
<evidence type="ECO:0000256" key="1">
    <source>
        <dbReference type="SAM" id="MobiDB-lite"/>
    </source>
</evidence>
<feature type="compositionally biased region" description="Basic and acidic residues" evidence="1">
    <location>
        <begin position="35"/>
        <end position="46"/>
    </location>
</feature>
<reference evidence="2 3" key="1">
    <citation type="submission" date="2019-05" db="EMBL/GenBank/DDBJ databases">
        <title>Another draft genome of Portunus trituberculatus and its Hox gene families provides insights of decapod evolution.</title>
        <authorList>
            <person name="Jeong J.-H."/>
            <person name="Song I."/>
            <person name="Kim S."/>
            <person name="Choi T."/>
            <person name="Kim D."/>
            <person name="Ryu S."/>
            <person name="Kim W."/>
        </authorList>
    </citation>
    <scope>NUCLEOTIDE SEQUENCE [LARGE SCALE GENOMIC DNA]</scope>
    <source>
        <tissue evidence="2">Muscle</tissue>
    </source>
</reference>
<dbReference type="AlphaFoldDB" id="A0A5B7FW39"/>
<sequence>MHTTDSSGRTGERKKSRIRIAFPPSTTDAVQAASPDKRTKVNDKLCKNQHLSDAGRQSGKKLENYGPCQPLYYSSSSSSSFFPPLISRGYGGPFVGARSSVSLALGGDTVLGGSRATVTTEREKEEDGEVQESVVTVGKRKKWRADRVSRRQIRSNVCKSLVVVARRGQCEAYLSPGHTPTSTPAAHARPTVMTTGTRARPLNPSAPPLSLGMREGGGEGYAAAHPPTSHPQPQLSHPSPALPPYQHTCSVRLYCKVTPPPDVGSGWGTCVCGRRGEDWGRVCVASLAAWSEGLGVFCIALRHFFFSVKYLHNLRPLE</sequence>
<evidence type="ECO:0000313" key="3">
    <source>
        <dbReference type="Proteomes" id="UP000324222"/>
    </source>
</evidence>
<proteinExistence type="predicted"/>
<organism evidence="2 3">
    <name type="scientific">Portunus trituberculatus</name>
    <name type="common">Swimming crab</name>
    <name type="synonym">Neptunus trituberculatus</name>
    <dbReference type="NCBI Taxonomy" id="210409"/>
    <lineage>
        <taxon>Eukaryota</taxon>
        <taxon>Metazoa</taxon>
        <taxon>Ecdysozoa</taxon>
        <taxon>Arthropoda</taxon>
        <taxon>Crustacea</taxon>
        <taxon>Multicrustacea</taxon>
        <taxon>Malacostraca</taxon>
        <taxon>Eumalacostraca</taxon>
        <taxon>Eucarida</taxon>
        <taxon>Decapoda</taxon>
        <taxon>Pleocyemata</taxon>
        <taxon>Brachyura</taxon>
        <taxon>Eubrachyura</taxon>
        <taxon>Portunoidea</taxon>
        <taxon>Portunidae</taxon>
        <taxon>Portuninae</taxon>
        <taxon>Portunus</taxon>
    </lineage>
</organism>